<dbReference type="Proteomes" id="UP000562984">
    <property type="component" value="Unassembled WGS sequence"/>
</dbReference>
<organism evidence="10 11">
    <name type="scientific">Nakamurella aerolata</name>
    <dbReference type="NCBI Taxonomy" id="1656892"/>
    <lineage>
        <taxon>Bacteria</taxon>
        <taxon>Bacillati</taxon>
        <taxon>Actinomycetota</taxon>
        <taxon>Actinomycetes</taxon>
        <taxon>Nakamurellales</taxon>
        <taxon>Nakamurellaceae</taxon>
        <taxon>Nakamurella</taxon>
    </lineage>
</organism>
<feature type="transmembrane region" description="Helical" evidence="9">
    <location>
        <begin position="37"/>
        <end position="56"/>
    </location>
</feature>
<feature type="transmembrane region" description="Helical" evidence="9">
    <location>
        <begin position="203"/>
        <end position="223"/>
    </location>
</feature>
<dbReference type="PANTHER" id="PTHR33908">
    <property type="entry name" value="MANNOSYLTRANSFERASE YKCB-RELATED"/>
    <property type="match status" value="1"/>
</dbReference>
<comment type="caution">
    <text evidence="10">The sequence shown here is derived from an EMBL/GenBank/DDBJ whole genome shotgun (WGS) entry which is preliminary data.</text>
</comment>
<evidence type="ECO:0000256" key="6">
    <source>
        <dbReference type="ARBA" id="ARBA00022989"/>
    </source>
</evidence>
<evidence type="ECO:0000256" key="3">
    <source>
        <dbReference type="ARBA" id="ARBA00022676"/>
    </source>
</evidence>
<dbReference type="GO" id="GO:0009103">
    <property type="term" value="P:lipopolysaccharide biosynthetic process"/>
    <property type="evidence" value="ECO:0007669"/>
    <property type="project" value="UniProtKB-ARBA"/>
</dbReference>
<dbReference type="EMBL" id="JABEND010000005">
    <property type="protein sequence ID" value="NNG36274.1"/>
    <property type="molecule type" value="Genomic_DNA"/>
</dbReference>
<evidence type="ECO:0000313" key="11">
    <source>
        <dbReference type="Proteomes" id="UP000562984"/>
    </source>
</evidence>
<accession>A0A849A5L2</accession>
<feature type="transmembrane region" description="Helical" evidence="9">
    <location>
        <begin position="415"/>
        <end position="434"/>
    </location>
</feature>
<sequence length="575" mass="61294">MTRPLPKVPAADTAGRPGPTEGAAGAARWRHRRSGRLAVLGGTLTLLAVCLGFLLHSPTLIGPDEPFHFDRVVAAAHGDLALNPGNLHRSTGVRGAEAEYAKTQMKRNSPSWADYVATPRGDRPSLNDLGGNARDPQDATNYLTQHPPLYYAVLGGVMWLMPGADDLPVDQLVFWLRAANLLLILPLPWLFHRAARTIFSGRAGKLAFAPAAVAAAPFLPALIPGLPRLVATITNDALAISIGTAILALALGVMRGDRSVRTAVQLSVLAIAAALTKVTVILVAAAIPVAYLYQWLRWRRWPRPAVAAALVTGAALTAAWPIRNLIQFGAVLPAEQAWGSRFARVTGDLRTAANPMDSAKYWQTLGDTLASRFWGSLGLHEPPQLPGGLLWVMTLIALASVVVSVWVVPGRRLMIVLPWLLGVGMIVAVLYNAYAQYSKYTALTGIQGRYAYPAMLGLLLPIAIAAAFGLGRFRRWTATVLCLYGLLVCGWALWISAGYTWLPRGQNLTFGTLASAAQTFNRHFAFAPSFTVVVGLVALLAAGGAIASTVALARSDLPRSMPVSASVPAGSDRTF</sequence>
<keyword evidence="4" id="KW-0808">Transferase</keyword>
<protein>
    <submittedName>
        <fullName evidence="10">DUF2142 domain-containing protein</fullName>
    </submittedName>
</protein>
<comment type="subcellular location">
    <subcellularLocation>
        <location evidence="1">Cell membrane</location>
        <topology evidence="1">Multi-pass membrane protein</topology>
    </subcellularLocation>
</comment>
<evidence type="ECO:0000256" key="8">
    <source>
        <dbReference type="SAM" id="MobiDB-lite"/>
    </source>
</evidence>
<evidence type="ECO:0000256" key="9">
    <source>
        <dbReference type="SAM" id="Phobius"/>
    </source>
</evidence>
<evidence type="ECO:0000256" key="5">
    <source>
        <dbReference type="ARBA" id="ARBA00022692"/>
    </source>
</evidence>
<evidence type="ECO:0000256" key="7">
    <source>
        <dbReference type="ARBA" id="ARBA00023136"/>
    </source>
</evidence>
<dbReference type="InterPro" id="IPR050297">
    <property type="entry name" value="LipidA_mod_glycosyltrf_83"/>
</dbReference>
<feature type="transmembrane region" description="Helical" evidence="9">
    <location>
        <begin position="450"/>
        <end position="470"/>
    </location>
</feature>
<dbReference type="RefSeq" id="WP_171199937.1">
    <property type="nucleotide sequence ID" value="NZ_JABEND010000005.1"/>
</dbReference>
<dbReference type="InterPro" id="IPR018674">
    <property type="entry name" value="DUF2142_membrane"/>
</dbReference>
<feature type="region of interest" description="Disordered" evidence="8">
    <location>
        <begin position="1"/>
        <end position="28"/>
    </location>
</feature>
<feature type="transmembrane region" description="Helical" evidence="9">
    <location>
        <begin position="172"/>
        <end position="191"/>
    </location>
</feature>
<feature type="transmembrane region" description="Helical" evidence="9">
    <location>
        <begin position="530"/>
        <end position="553"/>
    </location>
</feature>
<feature type="transmembrane region" description="Helical" evidence="9">
    <location>
        <begin position="482"/>
        <end position="502"/>
    </location>
</feature>
<dbReference type="GO" id="GO:0005886">
    <property type="term" value="C:plasma membrane"/>
    <property type="evidence" value="ECO:0007669"/>
    <property type="project" value="UniProtKB-SubCell"/>
</dbReference>
<evidence type="ECO:0000256" key="1">
    <source>
        <dbReference type="ARBA" id="ARBA00004651"/>
    </source>
</evidence>
<feature type="transmembrane region" description="Helical" evidence="9">
    <location>
        <begin position="266"/>
        <end position="293"/>
    </location>
</feature>
<dbReference type="AlphaFoldDB" id="A0A849A5L2"/>
<keyword evidence="6 9" id="KW-1133">Transmembrane helix</keyword>
<feature type="transmembrane region" description="Helical" evidence="9">
    <location>
        <begin position="229"/>
        <end position="254"/>
    </location>
</feature>
<dbReference type="Pfam" id="PF09913">
    <property type="entry name" value="DUF2142"/>
    <property type="match status" value="1"/>
</dbReference>
<reference evidence="10 11" key="1">
    <citation type="submission" date="2020-05" db="EMBL/GenBank/DDBJ databases">
        <title>Nakamurella sp. DB0629 isolated from air conditioner.</title>
        <authorList>
            <person name="Kim D.H."/>
            <person name="Kim D.-U."/>
        </authorList>
    </citation>
    <scope>NUCLEOTIDE SEQUENCE [LARGE SCALE GENOMIC DNA]</scope>
    <source>
        <strain evidence="10 11">DB0629</strain>
    </source>
</reference>
<keyword evidence="5 9" id="KW-0812">Transmembrane</keyword>
<gene>
    <name evidence="10" type="ORF">HKD39_11220</name>
</gene>
<dbReference type="GO" id="GO:0016763">
    <property type="term" value="F:pentosyltransferase activity"/>
    <property type="evidence" value="ECO:0007669"/>
    <property type="project" value="TreeGrafter"/>
</dbReference>
<keyword evidence="7 9" id="KW-0472">Membrane</keyword>
<name>A0A849A5L2_9ACTN</name>
<feature type="transmembrane region" description="Helical" evidence="9">
    <location>
        <begin position="388"/>
        <end position="408"/>
    </location>
</feature>
<keyword evidence="11" id="KW-1185">Reference proteome</keyword>
<keyword evidence="3" id="KW-0328">Glycosyltransferase</keyword>
<dbReference type="PANTHER" id="PTHR33908:SF11">
    <property type="entry name" value="MEMBRANE PROTEIN"/>
    <property type="match status" value="1"/>
</dbReference>
<keyword evidence="2" id="KW-1003">Cell membrane</keyword>
<proteinExistence type="predicted"/>
<evidence type="ECO:0000313" key="10">
    <source>
        <dbReference type="EMBL" id="NNG36274.1"/>
    </source>
</evidence>
<evidence type="ECO:0000256" key="4">
    <source>
        <dbReference type="ARBA" id="ARBA00022679"/>
    </source>
</evidence>
<evidence type="ECO:0000256" key="2">
    <source>
        <dbReference type="ARBA" id="ARBA00022475"/>
    </source>
</evidence>